<dbReference type="eggNOG" id="ENOG502SQ1U">
    <property type="taxonomic scope" value="Eukaryota"/>
</dbReference>
<organism evidence="2 3">
    <name type="scientific">Baudoinia panamericana (strain UAMH 10762)</name>
    <name type="common">Angels' share fungus</name>
    <name type="synonym">Baudoinia compniacensis (strain UAMH 10762)</name>
    <dbReference type="NCBI Taxonomy" id="717646"/>
    <lineage>
        <taxon>Eukaryota</taxon>
        <taxon>Fungi</taxon>
        <taxon>Dikarya</taxon>
        <taxon>Ascomycota</taxon>
        <taxon>Pezizomycotina</taxon>
        <taxon>Dothideomycetes</taxon>
        <taxon>Dothideomycetidae</taxon>
        <taxon>Mycosphaerellales</taxon>
        <taxon>Teratosphaeriaceae</taxon>
        <taxon>Baudoinia</taxon>
    </lineage>
</organism>
<dbReference type="EMBL" id="KB445555">
    <property type="protein sequence ID" value="EMC96613.1"/>
    <property type="molecule type" value="Genomic_DNA"/>
</dbReference>
<name>M2MYF3_BAUPA</name>
<dbReference type="HOGENOM" id="CLU_1061680_0_0_1"/>
<gene>
    <name evidence="2" type="ORF">BAUCODRAFT_148195</name>
</gene>
<feature type="region of interest" description="Disordered" evidence="1">
    <location>
        <begin position="1"/>
        <end position="54"/>
    </location>
</feature>
<evidence type="ECO:0000313" key="2">
    <source>
        <dbReference type="EMBL" id="EMC96613.1"/>
    </source>
</evidence>
<feature type="compositionally biased region" description="Polar residues" evidence="1">
    <location>
        <begin position="207"/>
        <end position="225"/>
    </location>
</feature>
<dbReference type="AlphaFoldDB" id="M2MYF3"/>
<dbReference type="KEGG" id="bcom:BAUCODRAFT_148195"/>
<dbReference type="RefSeq" id="XP_007676601.1">
    <property type="nucleotide sequence ID" value="XM_007678411.1"/>
</dbReference>
<dbReference type="STRING" id="717646.M2MYF3"/>
<dbReference type="OrthoDB" id="3595619at2759"/>
<feature type="compositionally biased region" description="Basic and acidic residues" evidence="1">
    <location>
        <begin position="30"/>
        <end position="41"/>
    </location>
</feature>
<feature type="compositionally biased region" description="Basic and acidic residues" evidence="1">
    <location>
        <begin position="1"/>
        <end position="10"/>
    </location>
</feature>
<sequence length="262" mass="28842">MPEWELHPDLPRLPFGMTAQQSGYLPHVRQPLDARPSSERNRLRRKRSVSSMRWPQADAAIPDIEKEIQELNNIVEERRRKSFNNTGSPHVAAIAPHMPLRARSETLSDIGSALARTVPARSAPTKEILETCPGVERARTRPTLRTPSGTSSRISGWLSGLVVMPTAHTPSKEPEPFYKCRPPVRQRAYSEASLSSDTSDAEPPSLTVASSPTTKGHSRSLTAESRLTPLFPPIDTDALDTKTASEQAWPTVIHPSQVGLAL</sequence>
<evidence type="ECO:0000313" key="3">
    <source>
        <dbReference type="Proteomes" id="UP000011761"/>
    </source>
</evidence>
<dbReference type="Proteomes" id="UP000011761">
    <property type="component" value="Unassembled WGS sequence"/>
</dbReference>
<feature type="region of interest" description="Disordered" evidence="1">
    <location>
        <begin position="188"/>
        <end position="234"/>
    </location>
</feature>
<dbReference type="GeneID" id="19108835"/>
<keyword evidence="3" id="KW-1185">Reference proteome</keyword>
<accession>M2MYF3</accession>
<proteinExistence type="predicted"/>
<reference evidence="2 3" key="1">
    <citation type="journal article" date="2012" name="PLoS Pathog.">
        <title>Diverse lifestyles and strategies of plant pathogenesis encoded in the genomes of eighteen Dothideomycetes fungi.</title>
        <authorList>
            <person name="Ohm R.A."/>
            <person name="Feau N."/>
            <person name="Henrissat B."/>
            <person name="Schoch C.L."/>
            <person name="Horwitz B.A."/>
            <person name="Barry K.W."/>
            <person name="Condon B.J."/>
            <person name="Copeland A.C."/>
            <person name="Dhillon B."/>
            <person name="Glaser F."/>
            <person name="Hesse C.N."/>
            <person name="Kosti I."/>
            <person name="LaButti K."/>
            <person name="Lindquist E.A."/>
            <person name="Lucas S."/>
            <person name="Salamov A.A."/>
            <person name="Bradshaw R.E."/>
            <person name="Ciuffetti L."/>
            <person name="Hamelin R.C."/>
            <person name="Kema G.H.J."/>
            <person name="Lawrence C."/>
            <person name="Scott J.A."/>
            <person name="Spatafora J.W."/>
            <person name="Turgeon B.G."/>
            <person name="de Wit P.J.G.M."/>
            <person name="Zhong S."/>
            <person name="Goodwin S.B."/>
            <person name="Grigoriev I.V."/>
        </authorList>
    </citation>
    <scope>NUCLEOTIDE SEQUENCE [LARGE SCALE GENOMIC DNA]</scope>
    <source>
        <strain evidence="2 3">UAMH 10762</strain>
    </source>
</reference>
<evidence type="ECO:0000256" key="1">
    <source>
        <dbReference type="SAM" id="MobiDB-lite"/>
    </source>
</evidence>
<protein>
    <submittedName>
        <fullName evidence="2">Uncharacterized protein</fullName>
    </submittedName>
</protein>